<evidence type="ECO:0000256" key="2">
    <source>
        <dbReference type="ARBA" id="ARBA00022475"/>
    </source>
</evidence>
<dbReference type="PANTHER" id="PTHR43124:SF3">
    <property type="entry name" value="CHLORAMPHENICOL EFFLUX PUMP RV0191"/>
    <property type="match status" value="1"/>
</dbReference>
<feature type="chain" id="PRO_5015702064" description="Major facilitator superfamily (MFS) profile domain-containing protein" evidence="7">
    <location>
        <begin position="21"/>
        <end position="402"/>
    </location>
</feature>
<keyword evidence="2" id="KW-1003">Cell membrane</keyword>
<dbReference type="CDD" id="cd06174">
    <property type="entry name" value="MFS"/>
    <property type="match status" value="1"/>
</dbReference>
<dbReference type="GO" id="GO:0022857">
    <property type="term" value="F:transmembrane transporter activity"/>
    <property type="evidence" value="ECO:0007669"/>
    <property type="project" value="InterPro"/>
</dbReference>
<dbReference type="AlphaFoldDB" id="A0A2S8FV64"/>
<dbReference type="InterPro" id="IPR050189">
    <property type="entry name" value="MFS_Efflux_Transporters"/>
</dbReference>
<keyword evidence="4 6" id="KW-1133">Transmembrane helix</keyword>
<sequence>MKRAGTTLAILILAVCAAHAMVHVLEGSLPCVEQSIATEYDVNQKTTGWLQTVWRFPWGVGALIAGLLVDRFGAKRMLALYLLGSGATCIAASTLPGLDLLFVTMFLMGVMASIYHPAGLALLSHETTPDTLPKTLGWHGVFGSLGIGGVPLLAAGVLSVSHSWQAFYGVLAVMSISVGLVFVYLTLQSPERVFSHVDRANADDRGDWTSFGILLVMSSCIGLSYHGVMSFLPRFLSDASVLGWQMNSEIGGNVGAASALILGCFGQFLAGYFARHKHLEWQLMLICAGTIPFLIGMSFASPEWKWWFVAAWAPTFFMHQPVFNSLIAKYTPRSRRSLCYGVSFAMGNGIGAISAGLVGENTDLQTAYLGLAGCALAATLSGGILWIRAFRTPPIGPEKGGE</sequence>
<comment type="caution">
    <text evidence="9">The sequence shown here is derived from an EMBL/GenBank/DDBJ whole genome shotgun (WGS) entry which is preliminary data.</text>
</comment>
<evidence type="ECO:0000259" key="8">
    <source>
        <dbReference type="PROSITE" id="PS50850"/>
    </source>
</evidence>
<feature type="transmembrane region" description="Helical" evidence="6">
    <location>
        <begin position="208"/>
        <end position="232"/>
    </location>
</feature>
<dbReference type="PANTHER" id="PTHR43124">
    <property type="entry name" value="PURINE EFFLUX PUMP PBUE"/>
    <property type="match status" value="1"/>
</dbReference>
<evidence type="ECO:0000256" key="3">
    <source>
        <dbReference type="ARBA" id="ARBA00022692"/>
    </source>
</evidence>
<feature type="domain" description="Major facilitator superfamily (MFS) profile" evidence="8">
    <location>
        <begin position="7"/>
        <end position="390"/>
    </location>
</feature>
<feature type="transmembrane region" description="Helical" evidence="6">
    <location>
        <begin position="166"/>
        <end position="187"/>
    </location>
</feature>
<evidence type="ECO:0000313" key="10">
    <source>
        <dbReference type="Proteomes" id="UP000238322"/>
    </source>
</evidence>
<comment type="subcellular location">
    <subcellularLocation>
        <location evidence="1">Cell membrane</location>
        <topology evidence="1">Multi-pass membrane protein</topology>
    </subcellularLocation>
</comment>
<dbReference type="Pfam" id="PF07690">
    <property type="entry name" value="MFS_1"/>
    <property type="match status" value="1"/>
</dbReference>
<feature type="signal peptide" evidence="7">
    <location>
        <begin position="1"/>
        <end position="20"/>
    </location>
</feature>
<feature type="transmembrane region" description="Helical" evidence="6">
    <location>
        <begin position="252"/>
        <end position="274"/>
    </location>
</feature>
<protein>
    <recommendedName>
        <fullName evidence="8">Major facilitator superfamily (MFS) profile domain-containing protein</fullName>
    </recommendedName>
</protein>
<keyword evidence="3 6" id="KW-0812">Transmembrane</keyword>
<evidence type="ECO:0000256" key="5">
    <source>
        <dbReference type="ARBA" id="ARBA00023136"/>
    </source>
</evidence>
<feature type="transmembrane region" description="Helical" evidence="6">
    <location>
        <begin position="101"/>
        <end position="124"/>
    </location>
</feature>
<keyword evidence="7" id="KW-0732">Signal</keyword>
<keyword evidence="5 6" id="KW-0472">Membrane</keyword>
<evidence type="ECO:0000256" key="1">
    <source>
        <dbReference type="ARBA" id="ARBA00004651"/>
    </source>
</evidence>
<gene>
    <name evidence="9" type="ORF">C5Y83_09130</name>
</gene>
<dbReference type="RefSeq" id="WP_105329365.1">
    <property type="nucleotide sequence ID" value="NZ_PUHY01000006.1"/>
</dbReference>
<feature type="transmembrane region" description="Helical" evidence="6">
    <location>
        <begin position="306"/>
        <end position="326"/>
    </location>
</feature>
<dbReference type="SUPFAM" id="SSF103473">
    <property type="entry name" value="MFS general substrate transporter"/>
    <property type="match status" value="1"/>
</dbReference>
<evidence type="ECO:0000256" key="4">
    <source>
        <dbReference type="ARBA" id="ARBA00022989"/>
    </source>
</evidence>
<dbReference type="GO" id="GO:0005886">
    <property type="term" value="C:plasma membrane"/>
    <property type="evidence" value="ECO:0007669"/>
    <property type="project" value="UniProtKB-SubCell"/>
</dbReference>
<feature type="transmembrane region" description="Helical" evidence="6">
    <location>
        <begin position="338"/>
        <end position="359"/>
    </location>
</feature>
<organism evidence="9 10">
    <name type="scientific">Blastopirellula marina</name>
    <dbReference type="NCBI Taxonomy" id="124"/>
    <lineage>
        <taxon>Bacteria</taxon>
        <taxon>Pseudomonadati</taxon>
        <taxon>Planctomycetota</taxon>
        <taxon>Planctomycetia</taxon>
        <taxon>Pirellulales</taxon>
        <taxon>Pirellulaceae</taxon>
        <taxon>Blastopirellula</taxon>
    </lineage>
</organism>
<dbReference type="Gene3D" id="1.20.1250.20">
    <property type="entry name" value="MFS general substrate transporter like domains"/>
    <property type="match status" value="2"/>
</dbReference>
<dbReference type="InterPro" id="IPR020846">
    <property type="entry name" value="MFS_dom"/>
</dbReference>
<feature type="transmembrane region" description="Helical" evidence="6">
    <location>
        <begin position="78"/>
        <end position="95"/>
    </location>
</feature>
<evidence type="ECO:0000313" key="9">
    <source>
        <dbReference type="EMBL" id="PQO36076.1"/>
    </source>
</evidence>
<dbReference type="InterPro" id="IPR011701">
    <property type="entry name" value="MFS"/>
</dbReference>
<dbReference type="InterPro" id="IPR036259">
    <property type="entry name" value="MFS_trans_sf"/>
</dbReference>
<feature type="transmembrane region" description="Helical" evidence="6">
    <location>
        <begin position="281"/>
        <end position="300"/>
    </location>
</feature>
<evidence type="ECO:0000256" key="7">
    <source>
        <dbReference type="SAM" id="SignalP"/>
    </source>
</evidence>
<feature type="transmembrane region" description="Helical" evidence="6">
    <location>
        <begin position="365"/>
        <end position="387"/>
    </location>
</feature>
<dbReference type="Proteomes" id="UP000238322">
    <property type="component" value="Unassembled WGS sequence"/>
</dbReference>
<dbReference type="OrthoDB" id="243622at2"/>
<feature type="transmembrane region" description="Helical" evidence="6">
    <location>
        <begin position="52"/>
        <end position="69"/>
    </location>
</feature>
<name>A0A2S8FV64_9BACT</name>
<dbReference type="PROSITE" id="PS50850">
    <property type="entry name" value="MFS"/>
    <property type="match status" value="1"/>
</dbReference>
<reference evidence="9 10" key="1">
    <citation type="submission" date="2018-02" db="EMBL/GenBank/DDBJ databases">
        <title>Comparative genomes isolates from brazilian mangrove.</title>
        <authorList>
            <person name="Araujo J.E."/>
            <person name="Taketani R.G."/>
            <person name="Silva M.C.P."/>
            <person name="Loureco M.V."/>
            <person name="Andreote F.D."/>
        </authorList>
    </citation>
    <scope>NUCLEOTIDE SEQUENCE [LARGE SCALE GENOMIC DNA]</scope>
    <source>
        <strain evidence="9 10">Hex-1 MGV</strain>
    </source>
</reference>
<accession>A0A2S8FV64</accession>
<dbReference type="EMBL" id="PUHY01000006">
    <property type="protein sequence ID" value="PQO36076.1"/>
    <property type="molecule type" value="Genomic_DNA"/>
</dbReference>
<evidence type="ECO:0000256" key="6">
    <source>
        <dbReference type="SAM" id="Phobius"/>
    </source>
</evidence>
<feature type="transmembrane region" description="Helical" evidence="6">
    <location>
        <begin position="136"/>
        <end position="160"/>
    </location>
</feature>
<proteinExistence type="predicted"/>